<keyword evidence="2" id="KW-1185">Reference proteome</keyword>
<organism evidence="1 2">
    <name type="scientific">Colletotrichum plurivorum</name>
    <dbReference type="NCBI Taxonomy" id="2175906"/>
    <lineage>
        <taxon>Eukaryota</taxon>
        <taxon>Fungi</taxon>
        <taxon>Dikarya</taxon>
        <taxon>Ascomycota</taxon>
        <taxon>Pezizomycotina</taxon>
        <taxon>Sordariomycetes</taxon>
        <taxon>Hypocreomycetidae</taxon>
        <taxon>Glomerellales</taxon>
        <taxon>Glomerellaceae</taxon>
        <taxon>Colletotrichum</taxon>
        <taxon>Colletotrichum orchidearum species complex</taxon>
    </lineage>
</organism>
<dbReference type="Proteomes" id="UP000654918">
    <property type="component" value="Unassembled WGS sequence"/>
</dbReference>
<evidence type="ECO:0000313" key="2">
    <source>
        <dbReference type="Proteomes" id="UP000654918"/>
    </source>
</evidence>
<comment type="caution">
    <text evidence="1">The sequence shown here is derived from an EMBL/GenBank/DDBJ whole genome shotgun (WGS) entry which is preliminary data.</text>
</comment>
<protein>
    <submittedName>
        <fullName evidence="1">Uncharacterized protein</fullName>
    </submittedName>
</protein>
<gene>
    <name evidence="1" type="ORF">CPLU01_05511</name>
</gene>
<evidence type="ECO:0000313" key="1">
    <source>
        <dbReference type="EMBL" id="KAF6833473.1"/>
    </source>
</evidence>
<accession>A0A8H6KLI7</accession>
<reference evidence="1" key="1">
    <citation type="journal article" date="2020" name="Phytopathology">
        <title>Genome Sequence Resources of Colletotrichum truncatum, C. plurivorum, C. musicola, and C. sojae: Four Species Pathogenic to Soybean (Glycine max).</title>
        <authorList>
            <person name="Rogerio F."/>
            <person name="Boufleur T.R."/>
            <person name="Ciampi-Guillardi M."/>
            <person name="Sukno S.A."/>
            <person name="Thon M.R."/>
            <person name="Massola Junior N.S."/>
            <person name="Baroncelli R."/>
        </authorList>
    </citation>
    <scope>NUCLEOTIDE SEQUENCE</scope>
    <source>
        <strain evidence="1">LFN00145</strain>
    </source>
</reference>
<dbReference type="AlphaFoldDB" id="A0A8H6KLI7"/>
<sequence>MLTGFDTIEICRNGRHEDNYKLKRALVTPVDNGVDGQGGEKAAKRSSCGEEKAGQTLFLGQVGILRSSVGMVLYLVASACWINHDGFERTVQWQRQHEPTTA</sequence>
<name>A0A8H6KLI7_9PEZI</name>
<proteinExistence type="predicted"/>
<dbReference type="EMBL" id="WIGO01000058">
    <property type="protein sequence ID" value="KAF6833473.1"/>
    <property type="molecule type" value="Genomic_DNA"/>
</dbReference>